<keyword evidence="15" id="KW-1185">Reference proteome</keyword>
<keyword evidence="8" id="KW-0418">Kinase</keyword>
<dbReference type="InterPro" id="IPR005467">
    <property type="entry name" value="His_kinase_dom"/>
</dbReference>
<evidence type="ECO:0000256" key="7">
    <source>
        <dbReference type="ARBA" id="ARBA00022679"/>
    </source>
</evidence>
<dbReference type="GO" id="GO:0006355">
    <property type="term" value="P:regulation of DNA-templated transcription"/>
    <property type="evidence" value="ECO:0007669"/>
    <property type="project" value="InterPro"/>
</dbReference>
<keyword evidence="9" id="KW-0157">Chromophore</keyword>
<dbReference type="Gene3D" id="3.30.450.20">
    <property type="entry name" value="PAS domain"/>
    <property type="match status" value="1"/>
</dbReference>
<evidence type="ECO:0000259" key="13">
    <source>
        <dbReference type="PROSITE" id="PS50109"/>
    </source>
</evidence>
<dbReference type="Pfam" id="PF00512">
    <property type="entry name" value="HisKA"/>
    <property type="match status" value="1"/>
</dbReference>
<evidence type="ECO:0000259" key="12">
    <source>
        <dbReference type="PROSITE" id="PS50046"/>
    </source>
</evidence>
<dbReference type="GO" id="GO:0000155">
    <property type="term" value="F:phosphorelay sensor kinase activity"/>
    <property type="evidence" value="ECO:0007669"/>
    <property type="project" value="InterPro"/>
</dbReference>
<dbReference type="GO" id="GO:0030295">
    <property type="term" value="F:protein kinase activator activity"/>
    <property type="evidence" value="ECO:0007669"/>
    <property type="project" value="TreeGrafter"/>
</dbReference>
<dbReference type="CDD" id="cd00082">
    <property type="entry name" value="HisKA"/>
    <property type="match status" value="1"/>
</dbReference>
<evidence type="ECO:0000256" key="1">
    <source>
        <dbReference type="ARBA" id="ARBA00000085"/>
    </source>
</evidence>
<evidence type="ECO:0000313" key="15">
    <source>
        <dbReference type="Proteomes" id="UP000199032"/>
    </source>
</evidence>
<dbReference type="InterPro" id="IPR003661">
    <property type="entry name" value="HisK_dim/P_dom"/>
</dbReference>
<dbReference type="STRING" id="1742972.COMA1_10866"/>
<evidence type="ECO:0000256" key="10">
    <source>
        <dbReference type="ARBA" id="ARBA00023136"/>
    </source>
</evidence>
<dbReference type="Proteomes" id="UP000199032">
    <property type="component" value="Unassembled WGS sequence"/>
</dbReference>
<dbReference type="GO" id="GO:0007234">
    <property type="term" value="P:osmosensory signaling via phosphorelay pathway"/>
    <property type="evidence" value="ECO:0007669"/>
    <property type="project" value="TreeGrafter"/>
</dbReference>
<dbReference type="PROSITE" id="PS50046">
    <property type="entry name" value="PHYTOCHROME_2"/>
    <property type="match status" value="1"/>
</dbReference>
<dbReference type="PROSITE" id="PS50109">
    <property type="entry name" value="HIS_KIN"/>
    <property type="match status" value="1"/>
</dbReference>
<evidence type="ECO:0000256" key="11">
    <source>
        <dbReference type="ARBA" id="ARBA00023170"/>
    </source>
</evidence>
<dbReference type="InterPro" id="IPR000014">
    <property type="entry name" value="PAS"/>
</dbReference>
<dbReference type="Pfam" id="PF00360">
    <property type="entry name" value="PHY"/>
    <property type="match status" value="1"/>
</dbReference>
<keyword evidence="11" id="KW-0675">Receptor</keyword>
<keyword evidence="4" id="KW-0600">Photoreceptor protein</keyword>
<dbReference type="InterPro" id="IPR029016">
    <property type="entry name" value="GAF-like_dom_sf"/>
</dbReference>
<comment type="catalytic activity">
    <reaction evidence="1">
        <text>ATP + protein L-histidine = ADP + protein N-phospho-L-histidine.</text>
        <dbReference type="EC" id="2.7.13.3"/>
    </reaction>
</comment>
<dbReference type="Gene3D" id="1.10.287.130">
    <property type="match status" value="1"/>
</dbReference>
<organism evidence="14 15">
    <name type="scientific">Candidatus Nitrospira nitrosa</name>
    <dbReference type="NCBI Taxonomy" id="1742972"/>
    <lineage>
        <taxon>Bacteria</taxon>
        <taxon>Pseudomonadati</taxon>
        <taxon>Nitrospirota</taxon>
        <taxon>Nitrospiria</taxon>
        <taxon>Nitrospirales</taxon>
        <taxon>Nitrospiraceae</taxon>
        <taxon>Nitrospira</taxon>
    </lineage>
</organism>
<dbReference type="PANTHER" id="PTHR42878:SF15">
    <property type="entry name" value="BACTERIOPHYTOCHROME"/>
    <property type="match status" value="1"/>
</dbReference>
<dbReference type="InterPro" id="IPR004358">
    <property type="entry name" value="Sig_transdc_His_kin-like_C"/>
</dbReference>
<dbReference type="SUPFAM" id="SSF55874">
    <property type="entry name" value="ATPase domain of HSP90 chaperone/DNA topoisomerase II/histidine kinase"/>
    <property type="match status" value="1"/>
</dbReference>
<dbReference type="SUPFAM" id="SSF55785">
    <property type="entry name" value="PYP-like sensor domain (PAS domain)"/>
    <property type="match status" value="1"/>
</dbReference>
<dbReference type="InterPro" id="IPR003594">
    <property type="entry name" value="HATPase_dom"/>
</dbReference>
<sequence>MTANRETITAQNVDLSNCDREQVQFCNAIQPHGILLVLDEPDFTIRRASANTNSLLGLTPNELLGQSIDRVLGRRQGDQFRELVRHEKNLTGPPTCLLTASVPGPMTEAHVFTHRNQDGLLMVELESKGEAGRVSLPDLYSEVRASMAQLERTESLLEFFNLAVTRIRHFTGYDRVLAYQFLEDGSGRVLAEDREEGLESYVGLHYPASDIPEPARRLFSMKWVSHLPNVDYAAVPVLAADGEDGNPLDLSYSILRSVSIMYSGYLKNMGVKSTMVLTLLNNGKLWGLISCMHHQSSKHLAYEHRTAAEFLAHLLSLAMASKEELQNRDYARQLSQLHARMMEQMLRHMNFQEGLLRHDTNLLSYFGATGAVIAVDDHLHKLGTTPDDDQLRGLIGWLIDRMDQESFATDRLSTVYPPAESFRAAASGLLGLRLFAHKPQFILWFLPEVETTVNWAGDPHKPVEVSRINGIEQLMPRTSFALWKELVRGASRPWKAVELTAAADLRRVIVDVVLRKADELTCINEELSRSNVELDAFSYIASHDLKEPLRGIHNYSQFVLEDYADKLDDEGKHKLQTMMRLTERMDELINGLLHYSRLSREKLEAESTDIASLVQRVVQSLTPRLEELHVAIRVLGTLPTLPLNPVMFQEVFLNLITNAMKYNDKPDKWIKVGAATKSQSSRAATAMAEGQVVVYVKDNGIGIPTERQEQIFQIFRRLHARDAYGGGTGVGLTIAKKIVERHGGRLWVESEPNVGTTFFVALPR</sequence>
<dbReference type="InterPro" id="IPR050351">
    <property type="entry name" value="BphY/WalK/GraS-like"/>
</dbReference>
<evidence type="ECO:0000256" key="8">
    <source>
        <dbReference type="ARBA" id="ARBA00022777"/>
    </source>
</evidence>
<evidence type="ECO:0000256" key="4">
    <source>
        <dbReference type="ARBA" id="ARBA00022543"/>
    </source>
</evidence>
<dbReference type="InterPro" id="IPR036890">
    <property type="entry name" value="HATPase_C_sf"/>
</dbReference>
<evidence type="ECO:0000256" key="5">
    <source>
        <dbReference type="ARBA" id="ARBA00022553"/>
    </source>
</evidence>
<protein>
    <recommendedName>
        <fullName evidence="3">histidine kinase</fullName>
        <ecNumber evidence="3">2.7.13.3</ecNumber>
    </recommendedName>
</protein>
<dbReference type="GO" id="GO:0009584">
    <property type="term" value="P:detection of visible light"/>
    <property type="evidence" value="ECO:0007669"/>
    <property type="project" value="InterPro"/>
</dbReference>
<dbReference type="InterPro" id="IPR036097">
    <property type="entry name" value="HisK_dim/P_sf"/>
</dbReference>
<gene>
    <name evidence="14" type="primary">bphB</name>
    <name evidence="14" type="ORF">COMA1_10866</name>
</gene>
<dbReference type="CDD" id="cd00130">
    <property type="entry name" value="PAS"/>
    <property type="match status" value="1"/>
</dbReference>
<evidence type="ECO:0000256" key="2">
    <source>
        <dbReference type="ARBA" id="ARBA00006402"/>
    </source>
</evidence>
<dbReference type="PRINTS" id="PR00344">
    <property type="entry name" value="BCTRLSENSOR"/>
</dbReference>
<dbReference type="Gene3D" id="3.30.450.40">
    <property type="match status" value="1"/>
</dbReference>
<keyword evidence="7 14" id="KW-0808">Transferase</keyword>
<dbReference type="EMBL" id="CZQA01000001">
    <property type="protein sequence ID" value="CUS32897.1"/>
    <property type="molecule type" value="Genomic_DNA"/>
</dbReference>
<dbReference type="InterPro" id="IPR016132">
    <property type="entry name" value="Phyto_chromo_attachment"/>
</dbReference>
<proteinExistence type="inferred from homology"/>
<accession>A0A0S4L5B3</accession>
<feature type="domain" description="Phytochrome chromophore attachment site" evidence="12">
    <location>
        <begin position="155"/>
        <end position="313"/>
    </location>
</feature>
<dbReference type="InterPro" id="IPR003018">
    <property type="entry name" value="GAF"/>
</dbReference>
<evidence type="ECO:0000256" key="3">
    <source>
        <dbReference type="ARBA" id="ARBA00012438"/>
    </source>
</evidence>
<dbReference type="InterPro" id="IPR013654">
    <property type="entry name" value="PAS_2"/>
</dbReference>
<name>A0A0S4L5B3_9BACT</name>
<dbReference type="AlphaFoldDB" id="A0A0S4L5B3"/>
<dbReference type="InterPro" id="IPR043150">
    <property type="entry name" value="Phytochrome_PHY_sf"/>
</dbReference>
<dbReference type="SMART" id="SM00387">
    <property type="entry name" value="HATPase_c"/>
    <property type="match status" value="1"/>
</dbReference>
<dbReference type="GO" id="GO:0009881">
    <property type="term" value="F:photoreceptor activity"/>
    <property type="evidence" value="ECO:0007669"/>
    <property type="project" value="UniProtKB-KW"/>
</dbReference>
<comment type="similarity">
    <text evidence="2">In the N-terminal section; belongs to the phytochrome family.</text>
</comment>
<evidence type="ECO:0000256" key="6">
    <source>
        <dbReference type="ARBA" id="ARBA00022606"/>
    </source>
</evidence>
<keyword evidence="10" id="KW-0472">Membrane</keyword>
<keyword evidence="6" id="KW-0716">Sensory transduction</keyword>
<evidence type="ECO:0000256" key="9">
    <source>
        <dbReference type="ARBA" id="ARBA00022991"/>
    </source>
</evidence>
<dbReference type="InterPro" id="IPR035965">
    <property type="entry name" value="PAS-like_dom_sf"/>
</dbReference>
<dbReference type="EC" id="2.7.13.3" evidence="3"/>
<dbReference type="GO" id="GO:0016020">
    <property type="term" value="C:membrane"/>
    <property type="evidence" value="ECO:0007669"/>
    <property type="project" value="UniProtKB-SubCell"/>
</dbReference>
<keyword evidence="5" id="KW-0597">Phosphoprotein</keyword>
<evidence type="ECO:0000313" key="14">
    <source>
        <dbReference type="EMBL" id="CUS32897.1"/>
    </source>
</evidence>
<dbReference type="Gene3D" id="3.30.450.270">
    <property type="match status" value="1"/>
</dbReference>
<dbReference type="SUPFAM" id="SSF55781">
    <property type="entry name" value="GAF domain-like"/>
    <property type="match status" value="2"/>
</dbReference>
<dbReference type="FunFam" id="3.30.565.10:FF:000006">
    <property type="entry name" value="Sensor histidine kinase WalK"/>
    <property type="match status" value="1"/>
</dbReference>
<reference evidence="14 15" key="1">
    <citation type="submission" date="2015-10" db="EMBL/GenBank/DDBJ databases">
        <authorList>
            <person name="Gilbert D.G."/>
        </authorList>
    </citation>
    <scope>NUCLEOTIDE SEQUENCE [LARGE SCALE GENOMIC DNA]</scope>
    <source>
        <strain evidence="14">COMA1</strain>
    </source>
</reference>
<dbReference type="SMART" id="SM00065">
    <property type="entry name" value="GAF"/>
    <property type="match status" value="1"/>
</dbReference>
<dbReference type="SMART" id="SM00388">
    <property type="entry name" value="HisKA"/>
    <property type="match status" value="1"/>
</dbReference>
<dbReference type="Pfam" id="PF08446">
    <property type="entry name" value="PAS_2"/>
    <property type="match status" value="1"/>
</dbReference>
<dbReference type="GO" id="GO:0000156">
    <property type="term" value="F:phosphorelay response regulator activity"/>
    <property type="evidence" value="ECO:0007669"/>
    <property type="project" value="TreeGrafter"/>
</dbReference>
<dbReference type="Gene3D" id="3.30.565.10">
    <property type="entry name" value="Histidine kinase-like ATPase, C-terminal domain"/>
    <property type="match status" value="1"/>
</dbReference>
<dbReference type="PANTHER" id="PTHR42878">
    <property type="entry name" value="TWO-COMPONENT HISTIDINE KINASE"/>
    <property type="match status" value="1"/>
</dbReference>
<dbReference type="InterPro" id="IPR013515">
    <property type="entry name" value="Phytochrome_cen-reg"/>
</dbReference>
<dbReference type="RefSeq" id="WP_090744171.1">
    <property type="nucleotide sequence ID" value="NZ_CZQA01000001.1"/>
</dbReference>
<feature type="domain" description="Histidine kinase" evidence="13">
    <location>
        <begin position="540"/>
        <end position="764"/>
    </location>
</feature>
<dbReference type="SUPFAM" id="SSF47384">
    <property type="entry name" value="Homodimeric domain of signal transducing histidine kinase"/>
    <property type="match status" value="1"/>
</dbReference>
<dbReference type="Pfam" id="PF02518">
    <property type="entry name" value="HATPase_c"/>
    <property type="match status" value="1"/>
</dbReference>
<dbReference type="OrthoDB" id="9760752at2"/>
<dbReference type="Pfam" id="PF01590">
    <property type="entry name" value="GAF"/>
    <property type="match status" value="1"/>
</dbReference>